<reference evidence="3" key="2">
    <citation type="journal article" date="2018" name="Plant J.">
        <title>The Sorghum bicolor reference genome: improved assembly, gene annotations, a transcriptome atlas, and signatures of genome organization.</title>
        <authorList>
            <person name="McCormick R.F."/>
            <person name="Truong S.K."/>
            <person name="Sreedasyam A."/>
            <person name="Jenkins J."/>
            <person name="Shu S."/>
            <person name="Sims D."/>
            <person name="Kennedy M."/>
            <person name="Amirebrahimi M."/>
            <person name="Weers B.D."/>
            <person name="McKinley B."/>
            <person name="Mattison A."/>
            <person name="Morishige D.T."/>
            <person name="Grimwood J."/>
            <person name="Schmutz J."/>
            <person name="Mullet J.E."/>
        </authorList>
    </citation>
    <scope>NUCLEOTIDE SEQUENCE [LARGE SCALE GENOMIC DNA]</scope>
    <source>
        <strain evidence="3">cv. BTx623</strain>
    </source>
</reference>
<keyword evidence="3" id="KW-1185">Reference proteome</keyword>
<name>A0A1W0W622_SORBI</name>
<reference evidence="2 3" key="1">
    <citation type="journal article" date="2009" name="Nature">
        <title>The Sorghum bicolor genome and the diversification of grasses.</title>
        <authorList>
            <person name="Paterson A.H."/>
            <person name="Bowers J.E."/>
            <person name="Bruggmann R."/>
            <person name="Dubchak I."/>
            <person name="Grimwood J."/>
            <person name="Gundlach H."/>
            <person name="Haberer G."/>
            <person name="Hellsten U."/>
            <person name="Mitros T."/>
            <person name="Poliakov A."/>
            <person name="Schmutz J."/>
            <person name="Spannagl M."/>
            <person name="Tang H."/>
            <person name="Wang X."/>
            <person name="Wicker T."/>
            <person name="Bharti A.K."/>
            <person name="Chapman J."/>
            <person name="Feltus F.A."/>
            <person name="Gowik U."/>
            <person name="Grigoriev I.V."/>
            <person name="Lyons E."/>
            <person name="Maher C.A."/>
            <person name="Martis M."/>
            <person name="Narechania A."/>
            <person name="Otillar R.P."/>
            <person name="Penning B.W."/>
            <person name="Salamov A.A."/>
            <person name="Wang Y."/>
            <person name="Zhang L."/>
            <person name="Carpita N.C."/>
            <person name="Freeling M."/>
            <person name="Gingle A.R."/>
            <person name="Hash C.T."/>
            <person name="Keller B."/>
            <person name="Klein P."/>
            <person name="Kresovich S."/>
            <person name="McCann M.C."/>
            <person name="Ming R."/>
            <person name="Peterson D.G."/>
            <person name="Mehboob-ur-Rahman"/>
            <person name="Ware D."/>
            <person name="Westhoff P."/>
            <person name="Mayer K.F."/>
            <person name="Messing J."/>
            <person name="Rokhsar D.S."/>
        </authorList>
    </citation>
    <scope>NUCLEOTIDE SEQUENCE [LARGE SCALE GENOMIC DNA]</scope>
    <source>
        <strain evidence="3">cv. BTx623</strain>
    </source>
</reference>
<evidence type="ECO:0000313" key="2">
    <source>
        <dbReference type="EMBL" id="OQU89796.1"/>
    </source>
</evidence>
<dbReference type="Gramene" id="OQU89796">
    <property type="protein sequence ID" value="OQU89796"/>
    <property type="gene ID" value="SORBI_3002G269800"/>
</dbReference>
<gene>
    <name evidence="2" type="ORF">SORBI_3002G269800</name>
</gene>
<accession>A0A1W0W622</accession>
<dbReference type="AlphaFoldDB" id="A0A1W0W622"/>
<feature type="compositionally biased region" description="Basic residues" evidence="1">
    <location>
        <begin position="138"/>
        <end position="148"/>
    </location>
</feature>
<dbReference type="InParanoid" id="A0A1W0W622"/>
<protein>
    <submittedName>
        <fullName evidence="2">Uncharacterized protein</fullName>
    </submittedName>
</protein>
<organism evidence="2 3">
    <name type="scientific">Sorghum bicolor</name>
    <name type="common">Sorghum</name>
    <name type="synonym">Sorghum vulgare</name>
    <dbReference type="NCBI Taxonomy" id="4558"/>
    <lineage>
        <taxon>Eukaryota</taxon>
        <taxon>Viridiplantae</taxon>
        <taxon>Streptophyta</taxon>
        <taxon>Embryophyta</taxon>
        <taxon>Tracheophyta</taxon>
        <taxon>Spermatophyta</taxon>
        <taxon>Magnoliopsida</taxon>
        <taxon>Liliopsida</taxon>
        <taxon>Poales</taxon>
        <taxon>Poaceae</taxon>
        <taxon>PACMAD clade</taxon>
        <taxon>Panicoideae</taxon>
        <taxon>Andropogonodae</taxon>
        <taxon>Andropogoneae</taxon>
        <taxon>Sorghinae</taxon>
        <taxon>Sorghum</taxon>
    </lineage>
</organism>
<evidence type="ECO:0000256" key="1">
    <source>
        <dbReference type="SAM" id="MobiDB-lite"/>
    </source>
</evidence>
<dbReference type="Proteomes" id="UP000000768">
    <property type="component" value="Chromosome 2"/>
</dbReference>
<dbReference type="EMBL" id="CM000761">
    <property type="protein sequence ID" value="OQU89796.1"/>
    <property type="molecule type" value="Genomic_DNA"/>
</dbReference>
<feature type="region of interest" description="Disordered" evidence="1">
    <location>
        <begin position="117"/>
        <end position="148"/>
    </location>
</feature>
<sequence>MEMDWLGRRHLSQPGYEITRATGVTTVFSLPWSRNHVPRRPRRLRLAARDPGGFPVVSAWRKAPRIIFTRRQSEPGFDGETCPASSHRAAFPTFPADSTRLSSRLTTRFSFVAAAPPSPRLSSVAAPPPSPRLSSCHPHLHPLPNRRRPRLYIGRVRSLERHDHRSC</sequence>
<proteinExistence type="predicted"/>
<evidence type="ECO:0000313" key="3">
    <source>
        <dbReference type="Proteomes" id="UP000000768"/>
    </source>
</evidence>